<feature type="transmembrane region" description="Helical" evidence="7">
    <location>
        <begin position="594"/>
        <end position="616"/>
    </location>
</feature>
<evidence type="ECO:0000256" key="6">
    <source>
        <dbReference type="ARBA" id="ARBA00023136"/>
    </source>
</evidence>
<evidence type="ECO:0000256" key="3">
    <source>
        <dbReference type="ARBA" id="ARBA00022679"/>
    </source>
</evidence>
<dbReference type="Gene3D" id="3.90.550.10">
    <property type="entry name" value="Spore Coat Polysaccharide Biosynthesis Protein SpsA, Chain A"/>
    <property type="match status" value="2"/>
</dbReference>
<accession>A0ABN2XYR0</accession>
<protein>
    <submittedName>
        <fullName evidence="8">Glycosyltransferase</fullName>
    </submittedName>
</protein>
<feature type="transmembrane region" description="Helical" evidence="7">
    <location>
        <begin position="519"/>
        <end position="539"/>
    </location>
</feature>
<dbReference type="EMBL" id="BAAAQQ010000002">
    <property type="protein sequence ID" value="GAA2117838.1"/>
    <property type="molecule type" value="Genomic_DNA"/>
</dbReference>
<comment type="subcellular location">
    <subcellularLocation>
        <location evidence="1">Endomembrane system</location>
        <topology evidence="1">Multi-pass membrane protein</topology>
    </subcellularLocation>
</comment>
<evidence type="ECO:0000256" key="5">
    <source>
        <dbReference type="ARBA" id="ARBA00022989"/>
    </source>
</evidence>
<keyword evidence="6 7" id="KW-0472">Membrane</keyword>
<keyword evidence="5 7" id="KW-1133">Transmembrane helix</keyword>
<evidence type="ECO:0000313" key="9">
    <source>
        <dbReference type="Proteomes" id="UP001500575"/>
    </source>
</evidence>
<reference evidence="8 9" key="1">
    <citation type="journal article" date="2019" name="Int. J. Syst. Evol. Microbiol.">
        <title>The Global Catalogue of Microorganisms (GCM) 10K type strain sequencing project: providing services to taxonomists for standard genome sequencing and annotation.</title>
        <authorList>
            <consortium name="The Broad Institute Genomics Platform"/>
            <consortium name="The Broad Institute Genome Sequencing Center for Infectious Disease"/>
            <person name="Wu L."/>
            <person name="Ma J."/>
        </authorList>
    </citation>
    <scope>NUCLEOTIDE SEQUENCE [LARGE SCALE GENOMIC DNA]</scope>
    <source>
        <strain evidence="8 9">JCM 16021</strain>
    </source>
</reference>
<evidence type="ECO:0000256" key="2">
    <source>
        <dbReference type="ARBA" id="ARBA00022676"/>
    </source>
</evidence>
<gene>
    <name evidence="8" type="ORF">GCM10009843_09210</name>
</gene>
<keyword evidence="3" id="KW-0808">Transferase</keyword>
<dbReference type="PANTHER" id="PTHR43867">
    <property type="entry name" value="CELLULOSE SYNTHASE CATALYTIC SUBUNIT A [UDP-FORMING]"/>
    <property type="match status" value="1"/>
</dbReference>
<sequence length="667" mass="73159">MRKQLTRVFALLTLVSGTLYVAWRWGFSIYWEHWYIGVPLAIAETYALIDSFLFTVTIWRMKERGAAPPPDPEATVDVLITTYNEPVEMVATTAAAAERITFPHKTWILDDGNRPEMAAAAAELGVGYLTRHPSWQDMPRHAKAGNLNNALFQTEGEFLLILDADQIPEPEILDKTLGWFRDPLVALVQTPQFFTNVGDSDPLGSQAPLFYGPIQQGKDGWNAAFFCGSNALLRREALMQLGIVGYVHEVQVAVGDALKAADKIVSEAMRQERASAARGGGTGTGGHRRLLAALQSVRTAASEARRELAAGAAVAEVTYAFQSKVDAASRAVVEQDLATMRADLDAVARLPMHVDGSVGQLVVDDLALAQLGDIDWSPLGAIESVRALIKAVDVDRADEAQPVMPIATISVTEDMATCMRLHSLGWKSVYHHENLAFGLAPEDLGTMLTQRLRWAQGTIQVLLKENPLTKRGLTGGQRLMYFATMWSYLSGFAAVVFLAAPVCYLVLGIMPVKAYGLTFLMMFLPYVLLNQMTFFVVGYGVKTWRGHQYSLALFPLWIRACWTAFANVVLKRPLGFAVTPKTKQTVGGFPWRLIRWQLVAMAVLVVACVVGVVRLWTGAATSVIGTGVNVVWVAYDILVMSVLFAAARYRGPDDLHDVVEADKEKVA</sequence>
<feature type="transmembrane region" description="Helical" evidence="7">
    <location>
        <begin position="479"/>
        <end position="507"/>
    </location>
</feature>
<evidence type="ECO:0000256" key="1">
    <source>
        <dbReference type="ARBA" id="ARBA00004127"/>
    </source>
</evidence>
<dbReference type="SUPFAM" id="SSF53448">
    <property type="entry name" value="Nucleotide-diphospho-sugar transferases"/>
    <property type="match status" value="2"/>
</dbReference>
<keyword evidence="2" id="KW-0328">Glycosyltransferase</keyword>
<dbReference type="Proteomes" id="UP001500575">
    <property type="component" value="Unassembled WGS sequence"/>
</dbReference>
<dbReference type="InterPro" id="IPR005150">
    <property type="entry name" value="Cellulose_synth"/>
</dbReference>
<feature type="transmembrane region" description="Helical" evidence="7">
    <location>
        <begin position="34"/>
        <end position="59"/>
    </location>
</feature>
<name>A0ABN2XYR0_9ACTN</name>
<dbReference type="Pfam" id="PF03552">
    <property type="entry name" value="Cellulose_synt"/>
    <property type="match status" value="1"/>
</dbReference>
<comment type="caution">
    <text evidence="8">The sequence shown here is derived from an EMBL/GenBank/DDBJ whole genome shotgun (WGS) entry which is preliminary data.</text>
</comment>
<dbReference type="InterPro" id="IPR029044">
    <property type="entry name" value="Nucleotide-diphossugar_trans"/>
</dbReference>
<dbReference type="RefSeq" id="WP_344302458.1">
    <property type="nucleotide sequence ID" value="NZ_BAAAQQ010000002.1"/>
</dbReference>
<dbReference type="PANTHER" id="PTHR43867:SF2">
    <property type="entry name" value="CELLULOSE SYNTHASE CATALYTIC SUBUNIT A [UDP-FORMING]"/>
    <property type="match status" value="1"/>
</dbReference>
<organism evidence="8 9">
    <name type="scientific">Nocardioides bigeumensis</name>
    <dbReference type="NCBI Taxonomy" id="433657"/>
    <lineage>
        <taxon>Bacteria</taxon>
        <taxon>Bacillati</taxon>
        <taxon>Actinomycetota</taxon>
        <taxon>Actinomycetes</taxon>
        <taxon>Propionibacteriales</taxon>
        <taxon>Nocardioidaceae</taxon>
        <taxon>Nocardioides</taxon>
    </lineage>
</organism>
<feature type="transmembrane region" description="Helical" evidence="7">
    <location>
        <begin position="628"/>
        <end position="647"/>
    </location>
</feature>
<proteinExistence type="predicted"/>
<dbReference type="InterPro" id="IPR050321">
    <property type="entry name" value="Glycosyltr_2/OpgH_subfam"/>
</dbReference>
<dbReference type="CDD" id="cd06421">
    <property type="entry name" value="CESA_CelA_like"/>
    <property type="match status" value="1"/>
</dbReference>
<evidence type="ECO:0000256" key="7">
    <source>
        <dbReference type="SAM" id="Phobius"/>
    </source>
</evidence>
<evidence type="ECO:0000256" key="4">
    <source>
        <dbReference type="ARBA" id="ARBA00022692"/>
    </source>
</evidence>
<keyword evidence="4 7" id="KW-0812">Transmembrane</keyword>
<keyword evidence="9" id="KW-1185">Reference proteome</keyword>
<feature type="transmembrane region" description="Helical" evidence="7">
    <location>
        <begin position="551"/>
        <end position="570"/>
    </location>
</feature>
<evidence type="ECO:0000313" key="8">
    <source>
        <dbReference type="EMBL" id="GAA2117838.1"/>
    </source>
</evidence>